<dbReference type="Proteomes" id="UP000077315">
    <property type="component" value="Unassembled WGS sequence"/>
</dbReference>
<reference evidence="2" key="1">
    <citation type="submission" date="2015-06" db="EMBL/GenBank/DDBJ databases">
        <title>Expansion of signal transduction pathways in fungi by whole-genome duplication.</title>
        <authorList>
            <consortium name="DOE Joint Genome Institute"/>
            <person name="Corrochano L.M."/>
            <person name="Kuo A."/>
            <person name="Marcet-Houben M."/>
            <person name="Polaino S."/>
            <person name="Salamov A."/>
            <person name="Villalobos J.M."/>
            <person name="Alvarez M.I."/>
            <person name="Avalos J."/>
            <person name="Benito E.P."/>
            <person name="Benoit I."/>
            <person name="Burger G."/>
            <person name="Camino L.P."/>
            <person name="Canovas D."/>
            <person name="Cerda-Olmedo E."/>
            <person name="Cheng J.-F."/>
            <person name="Dominguez A."/>
            <person name="Elias M."/>
            <person name="Eslava A.P."/>
            <person name="Glaser F."/>
            <person name="Grimwood J."/>
            <person name="Gutierrez G."/>
            <person name="Heitman J."/>
            <person name="Henrissat B."/>
            <person name="Iturriaga E.A."/>
            <person name="Lang B.F."/>
            <person name="Lavin J.L."/>
            <person name="Lee S."/>
            <person name="Li W."/>
            <person name="Lindquist E."/>
            <person name="Lopez-Garcia S."/>
            <person name="Luque E.M."/>
            <person name="Marcos A.T."/>
            <person name="Martin J."/>
            <person name="McCluskey K."/>
            <person name="Medina H.R."/>
            <person name="Miralles-Duran A."/>
            <person name="Miyazaki A."/>
            <person name="Munoz-Torres E."/>
            <person name="Oguiza J.A."/>
            <person name="Ohm R."/>
            <person name="Olmedo M."/>
            <person name="Orejas M."/>
            <person name="Ortiz-Castellanos L."/>
            <person name="Pisabarro A.G."/>
            <person name="Rodriguez-Romero J."/>
            <person name="Ruiz-Herrera J."/>
            <person name="Ruiz-Vazquez R."/>
            <person name="Sanz C."/>
            <person name="Schackwitz W."/>
            <person name="Schmutz J."/>
            <person name="Shahriari M."/>
            <person name="Shelest E."/>
            <person name="Silva-Franco F."/>
            <person name="Soanes D."/>
            <person name="Syed K."/>
            <person name="Tagua V.G."/>
            <person name="Talbot N.J."/>
            <person name="Thon M."/>
            <person name="De vries R.P."/>
            <person name="Wiebenga A."/>
            <person name="Yadav J.S."/>
            <person name="Braun E.L."/>
            <person name="Baker S."/>
            <person name="Garre V."/>
            <person name="Horwitz B."/>
            <person name="Torres-Martinez S."/>
            <person name="Idnurm A."/>
            <person name="Herrera-Estrella A."/>
            <person name="Gabaldon T."/>
            <person name="Grigoriev I.V."/>
        </authorList>
    </citation>
    <scope>NUCLEOTIDE SEQUENCE [LARGE SCALE GENOMIC DNA]</scope>
    <source>
        <strain evidence="2">NRRL 1555(-)</strain>
    </source>
</reference>
<keyword evidence="2" id="KW-1185">Reference proteome</keyword>
<accession>A0A167LGE4</accession>
<dbReference type="GeneID" id="28997433"/>
<dbReference type="RefSeq" id="XP_018288437.1">
    <property type="nucleotide sequence ID" value="XM_018436527.1"/>
</dbReference>
<organism evidence="1 2">
    <name type="scientific">Phycomyces blakesleeanus (strain ATCC 8743b / DSM 1359 / FGSC 10004 / NBRC 33097 / NRRL 1555)</name>
    <dbReference type="NCBI Taxonomy" id="763407"/>
    <lineage>
        <taxon>Eukaryota</taxon>
        <taxon>Fungi</taxon>
        <taxon>Fungi incertae sedis</taxon>
        <taxon>Mucoromycota</taxon>
        <taxon>Mucoromycotina</taxon>
        <taxon>Mucoromycetes</taxon>
        <taxon>Mucorales</taxon>
        <taxon>Phycomycetaceae</taxon>
        <taxon>Phycomyces</taxon>
    </lineage>
</organism>
<dbReference type="EMBL" id="KV440988">
    <property type="protein sequence ID" value="OAD70397.1"/>
    <property type="molecule type" value="Genomic_DNA"/>
</dbReference>
<proteinExistence type="predicted"/>
<name>A0A167LGE4_PHYB8</name>
<dbReference type="InParanoid" id="A0A167LGE4"/>
<dbReference type="VEuPathDB" id="FungiDB:PHYBLDRAFT_171149"/>
<gene>
    <name evidence="1" type="ORF">PHYBLDRAFT_171149</name>
</gene>
<evidence type="ECO:0000313" key="2">
    <source>
        <dbReference type="Proteomes" id="UP000077315"/>
    </source>
</evidence>
<sequence>MHSVFSLLKMTAYTPPAPHQPNTGLNITRHSVLTGVAITATEVQITVSPIEHILTLLAANDARVESLDAKLKTTSEEMTHSKGSIDLSNKTNAFLKELVLEIRAAIPEIKNVMVSEKSIVYSAALIEFSPLMDGNFTPGKIYPLISHPVNSYMKKKNFKSIDLLKFTENNARSVWSITGTFGDDCNKSLLVTIIKYFKIHRCCENVPNCDIIKITSRPHQRILWLEIQHEEHTTERRLSLAVVSPRTKCTRMLSMYIMKQPECGNILSVDVMS</sequence>
<evidence type="ECO:0000313" key="1">
    <source>
        <dbReference type="EMBL" id="OAD70397.1"/>
    </source>
</evidence>
<dbReference type="AlphaFoldDB" id="A0A167LGE4"/>
<protein>
    <submittedName>
        <fullName evidence="1">Uncharacterized protein</fullName>
    </submittedName>
</protein>